<dbReference type="PANTHER" id="PTHR15948:SF0">
    <property type="entry name" value="GOLGI PH REGULATOR A-RELATED"/>
    <property type="match status" value="1"/>
</dbReference>
<evidence type="ECO:0000256" key="5">
    <source>
        <dbReference type="ARBA" id="ARBA00023136"/>
    </source>
</evidence>
<feature type="transmembrane region" description="Helical" evidence="10">
    <location>
        <begin position="1006"/>
        <end position="1028"/>
    </location>
</feature>
<name>A0ABY6KRS9_9ARAC</name>
<dbReference type="Gene3D" id="1.10.340.70">
    <property type="match status" value="1"/>
</dbReference>
<dbReference type="InterPro" id="IPR012337">
    <property type="entry name" value="RNaseH-like_sf"/>
</dbReference>
<sequence>MFELIIFEILGVLESSSRFIHWKLIIFLMLFMLIITLPLYICYFVVSNLRIVKPKVVKPLSLAAWLGFIYLFWKLGDPFPILSPKHGILSIEQGISRVGVIGVTLMALLSGFGAVSYPYLSMACFMRPVTLSDVQTLERKLMKSLDMIIVKKKRITSGKINTRDKQKKMFYLFSISDSTDVHLLQQEISALEESSRQIFLDSVDLHNMLIQPPETFDFSTPNEWPKWRKRFERYLVVSGMKKKEEADKIDLFMYLMGDRADDIFRTFKFEKEEEATKIDSVLKAFDSHFCVRKNIIYERAKFNSRIQEDREPVDEFITSLYKLADSCEFEGLHEQLIRDRIVVGVRDKALSERMQLDSELTLEKAVKMVRQQEAVRQQQVDLQRPSTSQKVNQVKFNSKKQSPKQQQQPSRKKEKSAKTRSRCPKCGGFTHREGQACRAEGQKCNLCSKTGHFENCCPDKQAKTAEVKAVSELDEEIGFLLEVSAVEYSSDLDNDEDECRRRWTAEIQVNGKKVKFKLDSQADVTCVPLCLFKKMMGQQRLVKSDINIRAAEFSELQTVGMFISTLRNGNYEIKEKIYVIRRLSEPLLSRRACELLNLARRIEVVATRINPIKEFPEVHIPGKELLDADALSRQPLLTTEGGENERQTSAHINAVLSSITNKDEMLTKIFEAQQEDTTLKAVVNYLEQGWPDKKKMSQALLSYWHVKDELGVQNGLLMRSCRLVIPASMKLEILDKLHAGHFGITKTRLRARETVWWPGISEEIAETVRKCSVCIQEAASKHEPLIPTNFPTRPWQKIGMDLFKFENKWYLVVIDYYSRFPEMIQLDRLTANVVVRSCKSIFARHGIPETVVSDNGTQFGAAREFANFARQYGFTHVTSSPRFPQSNGMAEAGVKIAKLILKKNQDPSLGLLEYRSTPLENGYSPAELLMGRKLRTTLPIAPENLNPRLVDSQTLKRKEGRRRKDMKSRYDRRCGATDMEELSEDYWMFQERIEWSKTLKGKYFNLLGYFFSLYCIWKIFISTVNIVFDRVGKVDPVTRSIAIAVNYMGFNFDVKFWSQHISFFLVGIIVLTSIRGLLITLTKFFYAISSSKSSNIIVLALAQIMGMYFVSSVLLMRMNMPLEYRSIITEVLGDLKFSFYHRWFDVIFLVSALSSIGFLYLAHKQSSGSLDPSLSSY</sequence>
<evidence type="ECO:0000256" key="4">
    <source>
        <dbReference type="ARBA" id="ARBA00022989"/>
    </source>
</evidence>
<evidence type="ECO:0000259" key="11">
    <source>
        <dbReference type="PROSITE" id="PS50994"/>
    </source>
</evidence>
<dbReference type="EMBL" id="CP092870">
    <property type="protein sequence ID" value="UYV71561.1"/>
    <property type="molecule type" value="Genomic_DNA"/>
</dbReference>
<comment type="similarity">
    <text evidence="2">Belongs to the Golgi pH regulator (TC 1.A.38) family.</text>
</comment>
<feature type="transmembrane region" description="Helical" evidence="10">
    <location>
        <begin position="1061"/>
        <end position="1084"/>
    </location>
</feature>
<feature type="transmembrane region" description="Helical" evidence="10">
    <location>
        <begin position="1143"/>
        <end position="1162"/>
    </location>
</feature>
<keyword evidence="3 10" id="KW-0812">Transmembrane</keyword>
<dbReference type="InterPro" id="IPR022535">
    <property type="entry name" value="Golgi_pH-regulator_cons_dom"/>
</dbReference>
<evidence type="ECO:0000256" key="1">
    <source>
        <dbReference type="ARBA" id="ARBA00004141"/>
    </source>
</evidence>
<evidence type="ECO:0000256" key="9">
    <source>
        <dbReference type="SAM" id="MobiDB-lite"/>
    </source>
</evidence>
<dbReference type="InterPro" id="IPR041588">
    <property type="entry name" value="Integrase_H2C2"/>
</dbReference>
<evidence type="ECO:0000256" key="10">
    <source>
        <dbReference type="SAM" id="Phobius"/>
    </source>
</evidence>
<evidence type="ECO:0000256" key="8">
    <source>
        <dbReference type="ARBA" id="ARBA00044702"/>
    </source>
</evidence>
<dbReference type="SUPFAM" id="SSF53098">
    <property type="entry name" value="Ribonuclease H-like"/>
    <property type="match status" value="1"/>
</dbReference>
<evidence type="ECO:0000313" key="12">
    <source>
        <dbReference type="EMBL" id="UYV71561.1"/>
    </source>
</evidence>
<feature type="transmembrane region" description="Helical" evidence="10">
    <location>
        <begin position="1096"/>
        <end position="1116"/>
    </location>
</feature>
<feature type="compositionally biased region" description="Polar residues" evidence="9">
    <location>
        <begin position="384"/>
        <end position="396"/>
    </location>
</feature>
<dbReference type="Proteomes" id="UP001235939">
    <property type="component" value="Chromosome 08"/>
</dbReference>
<feature type="domain" description="Integrase catalytic" evidence="11">
    <location>
        <begin position="790"/>
        <end position="955"/>
    </location>
</feature>
<evidence type="ECO:0000313" key="13">
    <source>
        <dbReference type="Proteomes" id="UP001235939"/>
    </source>
</evidence>
<feature type="compositionally biased region" description="Basic residues" evidence="9">
    <location>
        <begin position="410"/>
        <end position="423"/>
    </location>
</feature>
<organism evidence="12 13">
    <name type="scientific">Cordylochernes scorpioides</name>
    <dbReference type="NCBI Taxonomy" id="51811"/>
    <lineage>
        <taxon>Eukaryota</taxon>
        <taxon>Metazoa</taxon>
        <taxon>Ecdysozoa</taxon>
        <taxon>Arthropoda</taxon>
        <taxon>Chelicerata</taxon>
        <taxon>Arachnida</taxon>
        <taxon>Pseudoscorpiones</taxon>
        <taxon>Cheliferoidea</taxon>
        <taxon>Chernetidae</taxon>
        <taxon>Cordylochernes</taxon>
    </lineage>
</organism>
<proteinExistence type="inferred from homology"/>
<dbReference type="PANTHER" id="PTHR15948">
    <property type="entry name" value="G-PROTEIN COUPLED RECEPTOR 89-RELATED"/>
    <property type="match status" value="1"/>
</dbReference>
<accession>A0ABY6KRS9</accession>
<evidence type="ECO:0000256" key="3">
    <source>
        <dbReference type="ARBA" id="ARBA00022692"/>
    </source>
</evidence>
<dbReference type="Pfam" id="PF12537">
    <property type="entry name" value="GPHR_N"/>
    <property type="match status" value="1"/>
</dbReference>
<dbReference type="Pfam" id="PF00665">
    <property type="entry name" value="rve"/>
    <property type="match status" value="1"/>
</dbReference>
<keyword evidence="13" id="KW-1185">Reference proteome</keyword>
<dbReference type="PROSITE" id="PS50994">
    <property type="entry name" value="INTEGRASE"/>
    <property type="match status" value="1"/>
</dbReference>
<reference evidence="12 13" key="1">
    <citation type="submission" date="2022-01" db="EMBL/GenBank/DDBJ databases">
        <title>A chromosomal length assembly of Cordylochernes scorpioides.</title>
        <authorList>
            <person name="Zeh D."/>
            <person name="Zeh J."/>
        </authorList>
    </citation>
    <scope>NUCLEOTIDE SEQUENCE [LARGE SCALE GENOMIC DNA]</scope>
    <source>
        <strain evidence="12">IN4F17</strain>
        <tissue evidence="12">Whole Body</tissue>
    </source>
</reference>
<dbReference type="Pfam" id="PF12430">
    <property type="entry name" value="ABA_GPCR"/>
    <property type="match status" value="1"/>
</dbReference>
<feature type="transmembrane region" description="Helical" evidence="10">
    <location>
        <begin position="95"/>
        <end position="120"/>
    </location>
</feature>
<dbReference type="Pfam" id="PF17921">
    <property type="entry name" value="Integrase_H2C2"/>
    <property type="match status" value="1"/>
</dbReference>
<gene>
    <name evidence="12" type="ORF">LAZ67_8003690</name>
</gene>
<comment type="catalytic activity">
    <reaction evidence="6">
        <text>iodide(out) = iodide(in)</text>
        <dbReference type="Rhea" id="RHEA:66324"/>
        <dbReference type="ChEBI" id="CHEBI:16382"/>
    </reaction>
</comment>
<dbReference type="InterPro" id="IPR015672">
    <property type="entry name" value="GPHR/GTG"/>
</dbReference>
<feature type="region of interest" description="Disordered" evidence="9">
    <location>
        <begin position="377"/>
        <end position="423"/>
    </location>
</feature>
<keyword evidence="4 10" id="KW-1133">Transmembrane helix</keyword>
<dbReference type="InterPro" id="IPR036397">
    <property type="entry name" value="RNaseH_sf"/>
</dbReference>
<evidence type="ECO:0000256" key="6">
    <source>
        <dbReference type="ARBA" id="ARBA00024145"/>
    </source>
</evidence>
<protein>
    <recommendedName>
        <fullName evidence="11">Integrase catalytic domain-containing protein</fullName>
    </recommendedName>
</protein>
<dbReference type="InterPro" id="IPR001584">
    <property type="entry name" value="Integrase_cat-core"/>
</dbReference>
<dbReference type="Gene3D" id="3.30.420.10">
    <property type="entry name" value="Ribonuclease H-like superfamily/Ribonuclease H"/>
    <property type="match status" value="1"/>
</dbReference>
<evidence type="ECO:0000256" key="7">
    <source>
        <dbReference type="ARBA" id="ARBA00035085"/>
    </source>
</evidence>
<dbReference type="InterPro" id="IPR025969">
    <property type="entry name" value="ABA_GPCR_dom"/>
</dbReference>
<comment type="catalytic activity">
    <reaction evidence="7">
        <text>bromide(in) = bromide(out)</text>
        <dbReference type="Rhea" id="RHEA:75383"/>
        <dbReference type="ChEBI" id="CHEBI:15858"/>
    </reaction>
</comment>
<keyword evidence="5 10" id="KW-0472">Membrane</keyword>
<comment type="catalytic activity">
    <reaction evidence="8">
        <text>fluoride(in) = fluoride(out)</text>
        <dbReference type="Rhea" id="RHEA:76159"/>
        <dbReference type="ChEBI" id="CHEBI:17051"/>
    </reaction>
</comment>
<comment type="subcellular location">
    <subcellularLocation>
        <location evidence="1">Membrane</location>
        <topology evidence="1">Multi-pass membrane protein</topology>
    </subcellularLocation>
</comment>
<feature type="transmembrane region" description="Helical" evidence="10">
    <location>
        <begin position="20"/>
        <end position="44"/>
    </location>
</feature>
<evidence type="ECO:0000256" key="2">
    <source>
        <dbReference type="ARBA" id="ARBA00009478"/>
    </source>
</evidence>